<evidence type="ECO:0000256" key="9">
    <source>
        <dbReference type="SAM" id="MobiDB-lite"/>
    </source>
</evidence>
<dbReference type="GO" id="GO:0004386">
    <property type="term" value="F:helicase activity"/>
    <property type="evidence" value="ECO:0007669"/>
    <property type="project" value="UniProtKB-KW"/>
</dbReference>
<organism evidence="12 13">
    <name type="scientific">Curtobacterium citri</name>
    <dbReference type="NCBI Taxonomy" id="3055139"/>
    <lineage>
        <taxon>Bacteria</taxon>
        <taxon>Bacillati</taxon>
        <taxon>Actinomycetota</taxon>
        <taxon>Actinomycetes</taxon>
        <taxon>Micrococcales</taxon>
        <taxon>Microbacteriaceae</taxon>
        <taxon>Curtobacterium</taxon>
    </lineage>
</organism>
<evidence type="ECO:0000256" key="6">
    <source>
        <dbReference type="ARBA" id="ARBA00023125"/>
    </source>
</evidence>
<dbReference type="Pfam" id="PF00271">
    <property type="entry name" value="Helicase_C"/>
    <property type="match status" value="1"/>
</dbReference>
<dbReference type="CDD" id="cd18796">
    <property type="entry name" value="SF2_C_LHR"/>
    <property type="match status" value="1"/>
</dbReference>
<proteinExistence type="predicted"/>
<dbReference type="InterPro" id="IPR055369">
    <property type="entry name" value="WH2_Lhr"/>
</dbReference>
<dbReference type="Proteomes" id="UP001237823">
    <property type="component" value="Unassembled WGS sequence"/>
</dbReference>
<evidence type="ECO:0000256" key="4">
    <source>
        <dbReference type="ARBA" id="ARBA00022806"/>
    </source>
</evidence>
<dbReference type="Pfam" id="PF23235">
    <property type="entry name" value="WHD_3rd_Lhr"/>
    <property type="match status" value="1"/>
</dbReference>
<evidence type="ECO:0000256" key="7">
    <source>
        <dbReference type="ARBA" id="ARBA00023204"/>
    </source>
</evidence>
<evidence type="ECO:0000256" key="5">
    <source>
        <dbReference type="ARBA" id="ARBA00022840"/>
    </source>
</evidence>
<keyword evidence="5" id="KW-0067">ATP-binding</keyword>
<feature type="region of interest" description="Disordered" evidence="9">
    <location>
        <begin position="321"/>
        <end position="363"/>
    </location>
</feature>
<comment type="caution">
    <text evidence="12">The sequence shown here is derived from an EMBL/GenBank/DDBJ whole genome shotgun (WGS) entry which is preliminary data.</text>
</comment>
<feature type="region of interest" description="Disordered" evidence="9">
    <location>
        <begin position="1320"/>
        <end position="1348"/>
    </location>
</feature>
<dbReference type="Pfam" id="PF23236">
    <property type="entry name" value="WHD_2nd_Lhr"/>
    <property type="match status" value="2"/>
</dbReference>
<feature type="domain" description="Helicase ATP-binding" evidence="10">
    <location>
        <begin position="31"/>
        <end position="224"/>
    </location>
</feature>
<dbReference type="Pfam" id="PF08494">
    <property type="entry name" value="DEAD_assoc"/>
    <property type="match status" value="1"/>
</dbReference>
<dbReference type="Pfam" id="PF00270">
    <property type="entry name" value="DEAD"/>
    <property type="match status" value="1"/>
</dbReference>
<sequence>MTDVLERFSPATAEWFRGAFPAPTAAQAGAWDAVSTGQHALVIAPTGSGKTLASFLWSIDRLISATDRPPAKQRTRVLYVSPLKALGVDVERNLRSPLVGITQTARRLGTEPPEVTVGVRSGDTPSSDRQRLLRQPPDILITTPESLYLMLTSSARETLVNVDTVIVDEVHAVASSKRGAHLAVSLERLDDLLEKPVQRIGLSATVRPAEEVARFLGGRAPVTIIAPPAQKTFDLRVVVPVDDMTELGAPPVGADATESPTNGSIWPHVEERVVDLIEEHRSTIVFANSRRLAERLTARLNEIHEERVLAAAETPVAVAAGGAPVTQSPGRASAHAPVAQPKRPPAQLIGQSGQTEGGGSDPAVPVLARAHHGSVSKDQRAIIEDDLKSGRLRCVVATSSLELGIDMGEVDLVVQVEAPPSVASGLQRVGRAGHQVGEISRGVLFPKHRADLVNSAVTVERMVSGQIESISVPANPLDVLAQHTVAAGAIDTVDVEHWFELVRRSAPFSSLPRSAFEATLDLVTGRYPSDEFAELRPRLVWDRVHGTLTGRPGAQRLAVTSGGTIPDRGMFGVFMVGEKASRVGELDEEMVYESRVGDVFALGATSWRIEEITHDRVIVSPAFGQPGRVPFWKGDGIGRPAELGRATGAFVREVDAASDDDARVRVATAGLDDRAVTNLLTFLRDQRAATGHVPNDTTLVVERFRDELGDWRLILHSPYGMQVHAPWALAVGARLRERHGIDGDAMAADDGIVVRIPETDAEPPGADLFVFERDDLEALVTDEVGGSALFAARFRECAARALLLPRRNPGQRSPLWQQRQRASQLLEVARKYPTFPIVLETVREVLQDVYDVPALLDISDQIAERRIRLVERETEQPSPFARSILFGYVAAFMYEGDSPLAERRAAALSLDSTLLGELLGRAELRELLDPAVIASVERDLQRLSPDRRARDAEGVVDVLRLVGALELSEVVERSWLAPSVAGDAAGGADAAGADAAEDAGVADGATAATTLRSALETLERDRRVLSFSQGGTTRWAVIEDASRLRDALGVPLPIGVPTAFVEPVADPLGDLVGRYARSHGPFSAQEAATRLGLGVAVVQDTLRRLVADRRVVEGEFRPDRQGAEWCDAEVLRRIRTKSLAALRHEVEPVAPDALARFLPAWQHVQAPGTRGGLRGVDGVLQVIDQLAGVALPASAWETLVLPSRVTDYSTSMLDELTATGEVLWSGGGTLPGNDGWVRLHLAESAATTLAEPAGDETTELQRDVLGALAGGGAYFFRQLGQAVGSTDDQALTTALWDLVWDGQITNDTFAPLRAMLGGRAKSTSAPRARAYRGRRRPTLPSQSGPPSVGGRWSILPLAESDSTLRAAATAEQLLERYGVVTRGAVQVEGVRGGFAGVYRVLSRFEESGRARRGYFVEGLGAAQFATGPTIDRLRTYARDLEDDERADPDRERQALTLAATDPANPYGAALPWPSEDAPADPDAEPGSDPAPAATTTTGRGHRPGRKAGALVTTVDGRLAVYVERGGKSVLTFTDDPADLAVAARSIAGVVRSGLRKLAVERVDGDFVLESQLGSALREAGFTATPQGLRLRV</sequence>
<keyword evidence="6" id="KW-0238">DNA-binding</keyword>
<evidence type="ECO:0000313" key="12">
    <source>
        <dbReference type="EMBL" id="MDM7884603.1"/>
    </source>
</evidence>
<dbReference type="InterPro" id="IPR014001">
    <property type="entry name" value="Helicase_ATP-bd"/>
</dbReference>
<reference evidence="12 13" key="1">
    <citation type="submission" date="2023-06" db="EMBL/GenBank/DDBJ databases">
        <authorList>
            <person name="Feng G."/>
            <person name="Li J."/>
            <person name="Zhu H."/>
        </authorList>
    </citation>
    <scope>NUCLEOTIDE SEQUENCE [LARGE SCALE GENOMIC DNA]</scope>
    <source>
        <strain evidence="12 13">RHCKG23</strain>
    </source>
</reference>
<dbReference type="SMART" id="SM00490">
    <property type="entry name" value="HELICc"/>
    <property type="match status" value="1"/>
</dbReference>
<keyword evidence="13" id="KW-1185">Reference proteome</keyword>
<keyword evidence="2" id="KW-0227">DNA damage</keyword>
<dbReference type="Pfam" id="PF23234">
    <property type="entry name" value="WHD_4th_Lhr"/>
    <property type="match status" value="1"/>
</dbReference>
<dbReference type="InterPro" id="IPR011545">
    <property type="entry name" value="DEAD/DEAH_box_helicase_dom"/>
</dbReference>
<dbReference type="PANTHER" id="PTHR47962">
    <property type="entry name" value="ATP-DEPENDENT HELICASE LHR-RELATED-RELATED"/>
    <property type="match status" value="1"/>
</dbReference>
<dbReference type="SUPFAM" id="SSF52540">
    <property type="entry name" value="P-loop containing nucleoside triphosphate hydrolases"/>
    <property type="match status" value="1"/>
</dbReference>
<feature type="region of interest" description="Disordered" evidence="9">
    <location>
        <begin position="105"/>
        <end position="130"/>
    </location>
</feature>
<evidence type="ECO:0000313" key="13">
    <source>
        <dbReference type="Proteomes" id="UP001237823"/>
    </source>
</evidence>
<dbReference type="RefSeq" id="WP_289458016.1">
    <property type="nucleotide sequence ID" value="NZ_JAUCML010000003.1"/>
</dbReference>
<dbReference type="PANTHER" id="PTHR47962:SF5">
    <property type="entry name" value="ATP-DEPENDENT HELICASE LHR-RELATED"/>
    <property type="match status" value="1"/>
</dbReference>
<keyword evidence="3" id="KW-0378">Hydrolase</keyword>
<dbReference type="EMBL" id="JAUCML010000003">
    <property type="protein sequence ID" value="MDM7884603.1"/>
    <property type="molecule type" value="Genomic_DNA"/>
</dbReference>
<keyword evidence="1" id="KW-0547">Nucleotide-binding</keyword>
<keyword evidence="8" id="KW-0413">Isomerase</keyword>
<evidence type="ECO:0000256" key="3">
    <source>
        <dbReference type="ARBA" id="ARBA00022801"/>
    </source>
</evidence>
<dbReference type="InterPro" id="IPR027417">
    <property type="entry name" value="P-loop_NTPase"/>
</dbReference>
<evidence type="ECO:0000259" key="11">
    <source>
        <dbReference type="PROSITE" id="PS51194"/>
    </source>
</evidence>
<dbReference type="InterPro" id="IPR052511">
    <property type="entry name" value="ATP-dep_Helicase"/>
</dbReference>
<feature type="domain" description="Helicase C-terminal" evidence="11">
    <location>
        <begin position="268"/>
        <end position="478"/>
    </location>
</feature>
<dbReference type="SMART" id="SM00487">
    <property type="entry name" value="DEXDc"/>
    <property type="match status" value="1"/>
</dbReference>
<evidence type="ECO:0000256" key="1">
    <source>
        <dbReference type="ARBA" id="ARBA00022741"/>
    </source>
</evidence>
<evidence type="ECO:0000256" key="2">
    <source>
        <dbReference type="ARBA" id="ARBA00022763"/>
    </source>
</evidence>
<keyword evidence="7" id="KW-0234">DNA repair</keyword>
<dbReference type="Pfam" id="PF19306">
    <property type="entry name" value="WHD_Lhr"/>
    <property type="match status" value="1"/>
</dbReference>
<dbReference type="InterPro" id="IPR055367">
    <property type="entry name" value="WH4_Lhr"/>
</dbReference>
<dbReference type="InterPro" id="IPR013701">
    <property type="entry name" value="Lhr-like_DEAD/DEAH_assoc"/>
</dbReference>
<evidence type="ECO:0000259" key="10">
    <source>
        <dbReference type="PROSITE" id="PS51192"/>
    </source>
</evidence>
<feature type="region of interest" description="Disordered" evidence="9">
    <location>
        <begin position="1457"/>
        <end position="1508"/>
    </location>
</feature>
<name>A0ABT7T4W3_9MICO</name>
<dbReference type="PROSITE" id="PS51194">
    <property type="entry name" value="HELICASE_CTER"/>
    <property type="match status" value="1"/>
</dbReference>
<keyword evidence="4 12" id="KW-0347">Helicase</keyword>
<dbReference type="Gene3D" id="3.40.50.300">
    <property type="entry name" value="P-loop containing nucleotide triphosphate hydrolases"/>
    <property type="match status" value="2"/>
</dbReference>
<dbReference type="InterPro" id="IPR001650">
    <property type="entry name" value="Helicase_C-like"/>
</dbReference>
<gene>
    <name evidence="12" type="ORF">QUG92_05745</name>
</gene>
<protein>
    <submittedName>
        <fullName evidence="12">DEAD/DEAH box helicase</fullName>
    </submittedName>
</protein>
<dbReference type="CDD" id="cd17922">
    <property type="entry name" value="DEXHc_LHR-like"/>
    <property type="match status" value="1"/>
</dbReference>
<dbReference type="InterPro" id="IPR045628">
    <property type="entry name" value="Lhr_WH_dom"/>
</dbReference>
<dbReference type="PROSITE" id="PS51192">
    <property type="entry name" value="HELICASE_ATP_BIND_1"/>
    <property type="match status" value="1"/>
</dbReference>
<evidence type="ECO:0000256" key="8">
    <source>
        <dbReference type="ARBA" id="ARBA00023235"/>
    </source>
</evidence>
<dbReference type="InterPro" id="IPR055368">
    <property type="entry name" value="WH3_Lhr"/>
</dbReference>
<accession>A0ABT7T4W3</accession>
<feature type="compositionally biased region" description="Low complexity" evidence="9">
    <location>
        <begin position="1489"/>
        <end position="1498"/>
    </location>
</feature>